<comment type="caution">
    <text evidence="8">The sequence shown here is derived from an EMBL/GenBank/DDBJ whole genome shotgun (WGS) entry which is preliminary data.</text>
</comment>
<dbReference type="Pfam" id="PF02535">
    <property type="entry name" value="Zip"/>
    <property type="match status" value="2"/>
</dbReference>
<accession>A0AAW1N623</accession>
<keyword evidence="9" id="KW-1185">Reference proteome</keyword>
<keyword evidence="5" id="KW-0333">Golgi apparatus</keyword>
<dbReference type="GO" id="GO:0046873">
    <property type="term" value="F:metal ion transmembrane transporter activity"/>
    <property type="evidence" value="ECO:0007669"/>
    <property type="project" value="InterPro"/>
</dbReference>
<feature type="transmembrane region" description="Helical" evidence="7">
    <location>
        <begin position="191"/>
        <end position="210"/>
    </location>
</feature>
<dbReference type="GO" id="GO:0006829">
    <property type="term" value="P:zinc ion transport"/>
    <property type="evidence" value="ECO:0007669"/>
    <property type="project" value="InterPro"/>
</dbReference>
<keyword evidence="3 7" id="KW-0812">Transmembrane</keyword>
<dbReference type="InterPro" id="IPR003689">
    <property type="entry name" value="ZIP"/>
</dbReference>
<evidence type="ECO:0000256" key="4">
    <source>
        <dbReference type="ARBA" id="ARBA00022989"/>
    </source>
</evidence>
<evidence type="ECO:0000256" key="5">
    <source>
        <dbReference type="ARBA" id="ARBA00023034"/>
    </source>
</evidence>
<dbReference type="AlphaFoldDB" id="A0AAW1N623"/>
<keyword evidence="4 7" id="KW-1133">Transmembrane helix</keyword>
<sequence length="297" mass="32155">MEETLMLLALTVVMLIGSFLAGSIPLFFSFSEDKLKKITVLGAGLLVGTALVVIIPEGVRSLAIEDHHHHLDENPPSPTAKVHDETKEKDPFSVIGISLVLGFVFMLLVDQISENRNENLNPSERNITATIGLVVHAAADGIALGAAATTSHTDVEIIVFLAIMLHKAPAAFGLVTFLMHEGIERQRIRKHLLIFSAAAPLLTLLTYFCIGKEQKETLTSMNGTGIAMLFSAGTFLYVATVHVLAELTQNIHHSYSRLPTLEATVVKPAKKGLGYTELITLVIGCVLPMVLSFGHHH</sequence>
<dbReference type="PANTHER" id="PTHR16133:SF0">
    <property type="entry name" value="ZINC_IRON REGULATED TRANSPORTER-RELATED PROTEIN 102B, ISOFORM E"/>
    <property type="match status" value="1"/>
</dbReference>
<evidence type="ECO:0000256" key="3">
    <source>
        <dbReference type="ARBA" id="ARBA00022692"/>
    </source>
</evidence>
<evidence type="ECO:0000256" key="1">
    <source>
        <dbReference type="ARBA" id="ARBA00004127"/>
    </source>
</evidence>
<organism evidence="8 9">
    <name type="scientific">Popillia japonica</name>
    <name type="common">Japanese beetle</name>
    <dbReference type="NCBI Taxonomy" id="7064"/>
    <lineage>
        <taxon>Eukaryota</taxon>
        <taxon>Metazoa</taxon>
        <taxon>Ecdysozoa</taxon>
        <taxon>Arthropoda</taxon>
        <taxon>Hexapoda</taxon>
        <taxon>Insecta</taxon>
        <taxon>Pterygota</taxon>
        <taxon>Neoptera</taxon>
        <taxon>Endopterygota</taxon>
        <taxon>Coleoptera</taxon>
        <taxon>Polyphaga</taxon>
        <taxon>Scarabaeiformia</taxon>
        <taxon>Scarabaeidae</taxon>
        <taxon>Rutelinae</taxon>
        <taxon>Popillia</taxon>
    </lineage>
</organism>
<feature type="transmembrane region" description="Helical" evidence="7">
    <location>
        <begin position="40"/>
        <end position="59"/>
    </location>
</feature>
<proteinExistence type="predicted"/>
<comment type="subcellular location">
    <subcellularLocation>
        <location evidence="1">Endomembrane system</location>
        <topology evidence="1">Multi-pass membrane protein</topology>
    </subcellularLocation>
    <subcellularLocation>
        <location evidence="2">Golgi apparatus membrane</location>
    </subcellularLocation>
</comment>
<dbReference type="PANTHER" id="PTHR16133">
    <property type="entry name" value="SOLUTE CARRIER FAMILY 39 ZINC TRANSPORTER , MEMBER 9-RELATED"/>
    <property type="match status" value="1"/>
</dbReference>
<dbReference type="InterPro" id="IPR045891">
    <property type="entry name" value="ZIP9"/>
</dbReference>
<evidence type="ECO:0000313" key="9">
    <source>
        <dbReference type="Proteomes" id="UP001458880"/>
    </source>
</evidence>
<dbReference type="GO" id="GO:0000139">
    <property type="term" value="C:Golgi membrane"/>
    <property type="evidence" value="ECO:0007669"/>
    <property type="project" value="UniProtKB-SubCell"/>
</dbReference>
<evidence type="ECO:0000256" key="6">
    <source>
        <dbReference type="ARBA" id="ARBA00023136"/>
    </source>
</evidence>
<feature type="transmembrane region" description="Helical" evidence="7">
    <location>
        <begin position="6"/>
        <end position="28"/>
    </location>
</feature>
<evidence type="ECO:0000256" key="2">
    <source>
        <dbReference type="ARBA" id="ARBA00004394"/>
    </source>
</evidence>
<keyword evidence="6 7" id="KW-0472">Membrane</keyword>
<reference evidence="8 9" key="1">
    <citation type="journal article" date="2024" name="BMC Genomics">
        <title>De novo assembly and annotation of Popillia japonica's genome with initial clues to its potential as an invasive pest.</title>
        <authorList>
            <person name="Cucini C."/>
            <person name="Boschi S."/>
            <person name="Funari R."/>
            <person name="Cardaioli E."/>
            <person name="Iannotti N."/>
            <person name="Marturano G."/>
            <person name="Paoli F."/>
            <person name="Bruttini M."/>
            <person name="Carapelli A."/>
            <person name="Frati F."/>
            <person name="Nardi F."/>
        </authorList>
    </citation>
    <scope>NUCLEOTIDE SEQUENCE [LARGE SCALE GENOMIC DNA]</scope>
    <source>
        <strain evidence="8">DMR45628</strain>
    </source>
</reference>
<feature type="transmembrane region" description="Helical" evidence="7">
    <location>
        <begin position="91"/>
        <end position="109"/>
    </location>
</feature>
<protein>
    <submittedName>
        <fullName evidence="8">ZIP Zinc transporter</fullName>
    </submittedName>
</protein>
<feature type="transmembrane region" description="Helical" evidence="7">
    <location>
        <begin position="225"/>
        <end position="245"/>
    </location>
</feature>
<name>A0AAW1N623_POPJA</name>
<feature type="transmembrane region" description="Helical" evidence="7">
    <location>
        <begin position="275"/>
        <end position="294"/>
    </location>
</feature>
<gene>
    <name evidence="8" type="ORF">QE152_g1585</name>
</gene>
<feature type="transmembrane region" description="Helical" evidence="7">
    <location>
        <begin position="130"/>
        <end position="151"/>
    </location>
</feature>
<dbReference type="Proteomes" id="UP001458880">
    <property type="component" value="Unassembled WGS sequence"/>
</dbReference>
<dbReference type="EMBL" id="JASPKY010000009">
    <property type="protein sequence ID" value="KAK9753923.1"/>
    <property type="molecule type" value="Genomic_DNA"/>
</dbReference>
<evidence type="ECO:0000313" key="8">
    <source>
        <dbReference type="EMBL" id="KAK9753923.1"/>
    </source>
</evidence>
<evidence type="ECO:0000256" key="7">
    <source>
        <dbReference type="SAM" id="Phobius"/>
    </source>
</evidence>
<feature type="transmembrane region" description="Helical" evidence="7">
    <location>
        <begin position="157"/>
        <end position="179"/>
    </location>
</feature>